<name>A0A4Z1KKS5_9HELO</name>
<dbReference type="EMBL" id="PQXO01000457">
    <property type="protein sequence ID" value="TGO84852.1"/>
    <property type="molecule type" value="Genomic_DNA"/>
</dbReference>
<comment type="caution">
    <text evidence="1">The sequence shown here is derived from an EMBL/GenBank/DDBJ whole genome shotgun (WGS) entry which is preliminary data.</text>
</comment>
<proteinExistence type="predicted"/>
<dbReference type="AlphaFoldDB" id="A0A4Z1KKS5"/>
<organism evidence="1 2">
    <name type="scientific">Botrytis porri</name>
    <dbReference type="NCBI Taxonomy" id="87229"/>
    <lineage>
        <taxon>Eukaryota</taxon>
        <taxon>Fungi</taxon>
        <taxon>Dikarya</taxon>
        <taxon>Ascomycota</taxon>
        <taxon>Pezizomycotina</taxon>
        <taxon>Leotiomycetes</taxon>
        <taxon>Helotiales</taxon>
        <taxon>Sclerotiniaceae</taxon>
        <taxon>Botrytis</taxon>
    </lineage>
</organism>
<keyword evidence="2" id="KW-1185">Reference proteome</keyword>
<accession>A0A4Z1KKS5</accession>
<evidence type="ECO:0000313" key="1">
    <source>
        <dbReference type="EMBL" id="TGO84852.1"/>
    </source>
</evidence>
<evidence type="ECO:0000313" key="2">
    <source>
        <dbReference type="Proteomes" id="UP000297280"/>
    </source>
</evidence>
<gene>
    <name evidence="1" type="ORF">BPOR_0458g00050</name>
</gene>
<reference evidence="1 2" key="1">
    <citation type="submission" date="2017-12" db="EMBL/GenBank/DDBJ databases">
        <title>Comparative genomics of Botrytis spp.</title>
        <authorList>
            <person name="Valero-Jimenez C.A."/>
            <person name="Tapia P."/>
            <person name="Veloso J."/>
            <person name="Silva-Moreno E."/>
            <person name="Staats M."/>
            <person name="Valdes J.H."/>
            <person name="Van Kan J.A.L."/>
        </authorList>
    </citation>
    <scope>NUCLEOTIDE SEQUENCE [LARGE SCALE GENOMIC DNA]</scope>
    <source>
        <strain evidence="1 2">MUCL3349</strain>
    </source>
</reference>
<dbReference type="Proteomes" id="UP000297280">
    <property type="component" value="Unassembled WGS sequence"/>
</dbReference>
<sequence>MFQLNPTKYHGTKKGGLVNPDIDMWWSPFGRVVETYFKLTGKEHHFDEEKTKKIGEMNSLLEVIDE</sequence>
<protein>
    <submittedName>
        <fullName evidence="1">Uncharacterized protein</fullName>
    </submittedName>
</protein>